<dbReference type="AlphaFoldDB" id="A0AA88TCP2"/>
<dbReference type="EMBL" id="JAUYZG010000020">
    <property type="protein sequence ID" value="KAK2876153.1"/>
    <property type="molecule type" value="Genomic_DNA"/>
</dbReference>
<evidence type="ECO:0000313" key="2">
    <source>
        <dbReference type="Proteomes" id="UP001187343"/>
    </source>
</evidence>
<organism evidence="1 2">
    <name type="scientific">Cirrhinus molitorella</name>
    <name type="common">mud carp</name>
    <dbReference type="NCBI Taxonomy" id="172907"/>
    <lineage>
        <taxon>Eukaryota</taxon>
        <taxon>Metazoa</taxon>
        <taxon>Chordata</taxon>
        <taxon>Craniata</taxon>
        <taxon>Vertebrata</taxon>
        <taxon>Euteleostomi</taxon>
        <taxon>Actinopterygii</taxon>
        <taxon>Neopterygii</taxon>
        <taxon>Teleostei</taxon>
        <taxon>Ostariophysi</taxon>
        <taxon>Cypriniformes</taxon>
        <taxon>Cyprinidae</taxon>
        <taxon>Labeoninae</taxon>
        <taxon>Labeonini</taxon>
        <taxon>Cirrhinus</taxon>
    </lineage>
</organism>
<reference evidence="1" key="1">
    <citation type="submission" date="2023-08" db="EMBL/GenBank/DDBJ databases">
        <title>Chromosome-level Genome Assembly of mud carp (Cirrhinus molitorella).</title>
        <authorList>
            <person name="Liu H."/>
        </authorList>
    </citation>
    <scope>NUCLEOTIDE SEQUENCE</scope>
    <source>
        <strain evidence="1">Prfri</strain>
        <tissue evidence="1">Muscle</tissue>
    </source>
</reference>
<protein>
    <submittedName>
        <fullName evidence="1">Uncharacterized protein</fullName>
    </submittedName>
</protein>
<accession>A0AA88TCP2</accession>
<dbReference type="Proteomes" id="UP001187343">
    <property type="component" value="Unassembled WGS sequence"/>
</dbReference>
<comment type="caution">
    <text evidence="1">The sequence shown here is derived from an EMBL/GenBank/DDBJ whole genome shotgun (WGS) entry which is preliminary data.</text>
</comment>
<name>A0AA88TCP2_9TELE</name>
<proteinExistence type="predicted"/>
<sequence length="74" mass="8672">MKGWRGDSIDQQVEKLLQLSLRFVNRSRRQNPEEIQHGHCCRLTCLLDPGLNASAFFLECMMSMHFRCLSKMND</sequence>
<gene>
    <name evidence="1" type="ORF">Q8A67_020249</name>
</gene>
<evidence type="ECO:0000313" key="1">
    <source>
        <dbReference type="EMBL" id="KAK2876153.1"/>
    </source>
</evidence>
<keyword evidence="2" id="KW-1185">Reference proteome</keyword>